<dbReference type="EMBL" id="QGDO01000001">
    <property type="protein sequence ID" value="PWJ44401.1"/>
    <property type="molecule type" value="Genomic_DNA"/>
</dbReference>
<protein>
    <submittedName>
        <fullName evidence="4">Uncharacterized lipoprotein YddW (UPF0748 family)</fullName>
    </submittedName>
</protein>
<dbReference type="Gene3D" id="3.20.20.80">
    <property type="entry name" value="Glycosidases"/>
    <property type="match status" value="1"/>
</dbReference>
<dbReference type="InterPro" id="IPR052177">
    <property type="entry name" value="Divisome_Glycosyl_Hydrolase"/>
</dbReference>
<organism evidence="4 5">
    <name type="scientific">Sediminitomix flava</name>
    <dbReference type="NCBI Taxonomy" id="379075"/>
    <lineage>
        <taxon>Bacteria</taxon>
        <taxon>Pseudomonadati</taxon>
        <taxon>Bacteroidota</taxon>
        <taxon>Cytophagia</taxon>
        <taxon>Cytophagales</taxon>
        <taxon>Flammeovirgaceae</taxon>
        <taxon>Sediminitomix</taxon>
    </lineage>
</organism>
<dbReference type="OrthoDB" id="9773203at2"/>
<evidence type="ECO:0000256" key="1">
    <source>
        <dbReference type="ARBA" id="ARBA00022729"/>
    </source>
</evidence>
<name>A0A315ZFV6_SEDFL</name>
<keyword evidence="1 2" id="KW-0732">Signal</keyword>
<dbReference type="Proteomes" id="UP000245535">
    <property type="component" value="Unassembled WGS sequence"/>
</dbReference>
<feature type="chain" id="PRO_5016447117" evidence="2">
    <location>
        <begin position="20"/>
        <end position="510"/>
    </location>
</feature>
<dbReference type="PANTHER" id="PTHR43405">
    <property type="entry name" value="GLYCOSYL HYDROLASE DIGH"/>
    <property type="match status" value="1"/>
</dbReference>
<dbReference type="SUPFAM" id="SSF51445">
    <property type="entry name" value="(Trans)glycosidases"/>
    <property type="match status" value="1"/>
</dbReference>
<reference evidence="4 5" key="1">
    <citation type="submission" date="2018-03" db="EMBL/GenBank/DDBJ databases">
        <title>Genomic Encyclopedia of Archaeal and Bacterial Type Strains, Phase II (KMG-II): from individual species to whole genera.</title>
        <authorList>
            <person name="Goeker M."/>
        </authorList>
    </citation>
    <scope>NUCLEOTIDE SEQUENCE [LARGE SCALE GENOMIC DNA]</scope>
    <source>
        <strain evidence="4 5">DSM 28229</strain>
    </source>
</reference>
<feature type="signal peptide" evidence="2">
    <location>
        <begin position="1"/>
        <end position="19"/>
    </location>
</feature>
<dbReference type="AlphaFoldDB" id="A0A315ZFV6"/>
<dbReference type="RefSeq" id="WP_109615894.1">
    <property type="nucleotide sequence ID" value="NZ_QGDO01000001.1"/>
</dbReference>
<sequence>MKKIFQIVMALLMTNQVIASDGNPPKRELRACWIATVANIDWPSKKGLSVQQQKEEFVKLLDEQKSLGMNAVVVQVRPVADTFYPSQREPWSRFITGEQGVQPAYNPLAFMLEEAHKRNLEFHAWFNPYRAKNSEKVELSEQHPVNKYPEWFVEYGKKMYYNPGIPEAKEYVLENIMEVVRTYDIDAVHMDDYFYPYKVPGEDFPDSLTYEQFGKDKFDNIEDWRRDNVSSFVKELNTRIKAEKPYVKYGISPFGVWRNQDKDPTGSATKAGQTNYDDLYADVLLWVKEGWVDYITPQLYWEIGKKVADYEILVNWWKQHGYGKHIYVGQAPYRVGKKGAWEDLSELPRQLNLNRTIKEINGSMYFSAKSFGSNAVAVADTLRNDHYRKPALVPQMPWLNIEKPAQAEIKKVEKQGDEVVVKITTPTESNADYFVVYRFEGEKAGEMSTAGNLLGTLKRAPYAETTFVDKSAEKGKVYTYIVTACNRVHDEGEAGNAVSVKVKKSKIKQI</sequence>
<feature type="domain" description="Glycosyl hydrolase-like 10" evidence="3">
    <location>
        <begin position="28"/>
        <end position="337"/>
    </location>
</feature>
<dbReference type="InterPro" id="IPR003790">
    <property type="entry name" value="GHL10"/>
</dbReference>
<comment type="caution">
    <text evidence="4">The sequence shown here is derived from an EMBL/GenBank/DDBJ whole genome shotgun (WGS) entry which is preliminary data.</text>
</comment>
<proteinExistence type="predicted"/>
<gene>
    <name evidence="4" type="ORF">BC781_101760</name>
</gene>
<keyword evidence="4" id="KW-0449">Lipoprotein</keyword>
<accession>A0A315ZFV6</accession>
<dbReference type="InterPro" id="IPR013783">
    <property type="entry name" value="Ig-like_fold"/>
</dbReference>
<dbReference type="PANTHER" id="PTHR43405:SF1">
    <property type="entry name" value="GLYCOSYL HYDROLASE DIGH"/>
    <property type="match status" value="1"/>
</dbReference>
<keyword evidence="5" id="KW-1185">Reference proteome</keyword>
<evidence type="ECO:0000313" key="5">
    <source>
        <dbReference type="Proteomes" id="UP000245535"/>
    </source>
</evidence>
<dbReference type="Pfam" id="PF02638">
    <property type="entry name" value="GHL10"/>
    <property type="match status" value="1"/>
</dbReference>
<evidence type="ECO:0000259" key="3">
    <source>
        <dbReference type="Pfam" id="PF02638"/>
    </source>
</evidence>
<evidence type="ECO:0000313" key="4">
    <source>
        <dbReference type="EMBL" id="PWJ44401.1"/>
    </source>
</evidence>
<evidence type="ECO:0000256" key="2">
    <source>
        <dbReference type="SAM" id="SignalP"/>
    </source>
</evidence>
<dbReference type="InterPro" id="IPR017853">
    <property type="entry name" value="GH"/>
</dbReference>
<dbReference type="Gene3D" id="2.60.40.10">
    <property type="entry name" value="Immunoglobulins"/>
    <property type="match status" value="1"/>
</dbReference>